<dbReference type="AlphaFoldDB" id="A0A087FYL1"/>
<dbReference type="Gramene" id="KFK22713">
    <property type="protein sequence ID" value="KFK22713"/>
    <property type="gene ID" value="AALP_AAs60890U000200"/>
</dbReference>
<organism evidence="1 2">
    <name type="scientific">Arabis alpina</name>
    <name type="common">Alpine rock-cress</name>
    <dbReference type="NCBI Taxonomy" id="50452"/>
    <lineage>
        <taxon>Eukaryota</taxon>
        <taxon>Viridiplantae</taxon>
        <taxon>Streptophyta</taxon>
        <taxon>Embryophyta</taxon>
        <taxon>Tracheophyta</taxon>
        <taxon>Spermatophyta</taxon>
        <taxon>Magnoliopsida</taxon>
        <taxon>eudicotyledons</taxon>
        <taxon>Gunneridae</taxon>
        <taxon>Pentapetalae</taxon>
        <taxon>rosids</taxon>
        <taxon>malvids</taxon>
        <taxon>Brassicales</taxon>
        <taxon>Brassicaceae</taxon>
        <taxon>Arabideae</taxon>
        <taxon>Arabis</taxon>
    </lineage>
</organism>
<evidence type="ECO:0000313" key="1">
    <source>
        <dbReference type="EMBL" id="KFK22713.1"/>
    </source>
</evidence>
<evidence type="ECO:0000313" key="2">
    <source>
        <dbReference type="Proteomes" id="UP000029120"/>
    </source>
</evidence>
<gene>
    <name evidence="1" type="ORF">AALP_AAs60890U000200</name>
</gene>
<accession>A0A087FYL1</accession>
<dbReference type="EMBL" id="KL986200">
    <property type="protein sequence ID" value="KFK22713.1"/>
    <property type="molecule type" value="Genomic_DNA"/>
</dbReference>
<keyword evidence="2" id="KW-1185">Reference proteome</keyword>
<proteinExistence type="predicted"/>
<reference evidence="2" key="1">
    <citation type="journal article" date="2015" name="Nat. Plants">
        <title>Genome expansion of Arabis alpina linked with retrotransposition and reduced symmetric DNA methylation.</title>
        <authorList>
            <person name="Willing E.M."/>
            <person name="Rawat V."/>
            <person name="Mandakova T."/>
            <person name="Maumus F."/>
            <person name="James G.V."/>
            <person name="Nordstroem K.J."/>
            <person name="Becker C."/>
            <person name="Warthmann N."/>
            <person name="Chica C."/>
            <person name="Szarzynska B."/>
            <person name="Zytnicki M."/>
            <person name="Albani M.C."/>
            <person name="Kiefer C."/>
            <person name="Bergonzi S."/>
            <person name="Castaings L."/>
            <person name="Mateos J.L."/>
            <person name="Berns M.C."/>
            <person name="Bujdoso N."/>
            <person name="Piofczyk T."/>
            <person name="de Lorenzo L."/>
            <person name="Barrero-Sicilia C."/>
            <person name="Mateos I."/>
            <person name="Piednoel M."/>
            <person name="Hagmann J."/>
            <person name="Chen-Min-Tao R."/>
            <person name="Iglesias-Fernandez R."/>
            <person name="Schuster S.C."/>
            <person name="Alonso-Blanco C."/>
            <person name="Roudier F."/>
            <person name="Carbonero P."/>
            <person name="Paz-Ares J."/>
            <person name="Davis S.J."/>
            <person name="Pecinka A."/>
            <person name="Quesneville H."/>
            <person name="Colot V."/>
            <person name="Lysak M.A."/>
            <person name="Weigel D."/>
            <person name="Coupland G."/>
            <person name="Schneeberger K."/>
        </authorList>
    </citation>
    <scope>NUCLEOTIDE SEQUENCE [LARGE SCALE GENOMIC DNA]</scope>
    <source>
        <strain evidence="2">cv. Pajares</strain>
    </source>
</reference>
<dbReference type="Proteomes" id="UP000029120">
    <property type="component" value="Unassembled WGS sequence"/>
</dbReference>
<sequence>MYLVRYWRAISSFHLGLSKTCKEKLSLKNQKANAETNSEKASVSEVVLVS</sequence>
<name>A0A087FYL1_ARAAL</name>
<protein>
    <submittedName>
        <fullName evidence="1">Uncharacterized protein</fullName>
    </submittedName>
</protein>